<dbReference type="InterPro" id="IPR013088">
    <property type="entry name" value="Znf_NHR/GATA"/>
</dbReference>
<comment type="subcellular location">
    <subcellularLocation>
        <location evidence="1">Nucleus</location>
    </subcellularLocation>
</comment>
<evidence type="ECO:0000313" key="12">
    <source>
        <dbReference type="EMBL" id="CAD7435854.1"/>
    </source>
</evidence>
<evidence type="ECO:0000256" key="8">
    <source>
        <dbReference type="ARBA" id="ARBA00023170"/>
    </source>
</evidence>
<accession>A0A7R9EM62</accession>
<dbReference type="GO" id="GO:0003700">
    <property type="term" value="F:DNA-binding transcription factor activity"/>
    <property type="evidence" value="ECO:0007669"/>
    <property type="project" value="InterPro"/>
</dbReference>
<protein>
    <recommendedName>
        <fullName evidence="11">Nuclear receptor domain-containing protein</fullName>
    </recommendedName>
</protein>
<keyword evidence="8" id="KW-0675">Receptor</keyword>
<dbReference type="AlphaFoldDB" id="A0A7R9EM62"/>
<dbReference type="GO" id="GO:0043565">
    <property type="term" value="F:sequence-specific DNA binding"/>
    <property type="evidence" value="ECO:0007669"/>
    <property type="project" value="InterPro"/>
</dbReference>
<dbReference type="GO" id="GO:0005634">
    <property type="term" value="C:nucleus"/>
    <property type="evidence" value="ECO:0007669"/>
    <property type="project" value="UniProtKB-SubCell"/>
</dbReference>
<keyword evidence="5" id="KW-0805">Transcription regulation</keyword>
<dbReference type="InterPro" id="IPR050274">
    <property type="entry name" value="Nuclear_hormone_rcpt_NR2"/>
</dbReference>
<evidence type="ECO:0000256" key="6">
    <source>
        <dbReference type="ARBA" id="ARBA00023125"/>
    </source>
</evidence>
<evidence type="ECO:0000259" key="11">
    <source>
        <dbReference type="PROSITE" id="PS51030"/>
    </source>
</evidence>
<sequence>MNHPFQPLNARPLTKSVPKNASNHRAQARSSFFLQKTSNPRSSDNQNQSPPPLRFLQMNFVDSGFARVGGCMLDIFLLECQAGTGRCVVDKAHRNQCQACRLKKCLQMGMNKDGITGNRLNLPCCGVLDQRHSSPVGTTEMRETMAGQQTTMQ</sequence>
<gene>
    <name evidence="12" type="ORF">TMSB3V08_LOCUS12500</name>
</gene>
<evidence type="ECO:0000256" key="10">
    <source>
        <dbReference type="SAM" id="MobiDB-lite"/>
    </source>
</evidence>
<dbReference type="PANTHER" id="PTHR24083">
    <property type="entry name" value="NUCLEAR HORMONE RECEPTOR"/>
    <property type="match status" value="1"/>
</dbReference>
<dbReference type="EMBL" id="OB803819">
    <property type="protein sequence ID" value="CAD7435854.1"/>
    <property type="molecule type" value="Genomic_DNA"/>
</dbReference>
<keyword evidence="4" id="KW-0862">Zinc</keyword>
<organism evidence="12">
    <name type="scientific">Timema monikensis</name>
    <dbReference type="NCBI Taxonomy" id="170555"/>
    <lineage>
        <taxon>Eukaryota</taxon>
        <taxon>Metazoa</taxon>
        <taxon>Ecdysozoa</taxon>
        <taxon>Arthropoda</taxon>
        <taxon>Hexapoda</taxon>
        <taxon>Insecta</taxon>
        <taxon>Pterygota</taxon>
        <taxon>Neoptera</taxon>
        <taxon>Polyneoptera</taxon>
        <taxon>Phasmatodea</taxon>
        <taxon>Timematodea</taxon>
        <taxon>Timematoidea</taxon>
        <taxon>Timematidae</taxon>
        <taxon>Timema</taxon>
    </lineage>
</organism>
<dbReference type="SMART" id="SM00399">
    <property type="entry name" value="ZnF_C4"/>
    <property type="match status" value="1"/>
</dbReference>
<evidence type="ECO:0000256" key="5">
    <source>
        <dbReference type="ARBA" id="ARBA00023015"/>
    </source>
</evidence>
<evidence type="ECO:0000256" key="1">
    <source>
        <dbReference type="ARBA" id="ARBA00004123"/>
    </source>
</evidence>
<dbReference type="PROSITE" id="PS51030">
    <property type="entry name" value="NUCLEAR_REC_DBD_2"/>
    <property type="match status" value="1"/>
</dbReference>
<name>A0A7R9EM62_9NEOP</name>
<keyword evidence="6" id="KW-0238">DNA-binding</keyword>
<feature type="region of interest" description="Disordered" evidence="10">
    <location>
        <begin position="1"/>
        <end position="53"/>
    </location>
</feature>
<evidence type="ECO:0000256" key="9">
    <source>
        <dbReference type="ARBA" id="ARBA00023242"/>
    </source>
</evidence>
<dbReference type="InterPro" id="IPR001628">
    <property type="entry name" value="Znf_hrmn_rcpt"/>
</dbReference>
<dbReference type="SUPFAM" id="SSF57716">
    <property type="entry name" value="Glucocorticoid receptor-like (DNA-binding domain)"/>
    <property type="match status" value="1"/>
</dbReference>
<evidence type="ECO:0000256" key="2">
    <source>
        <dbReference type="ARBA" id="ARBA00022723"/>
    </source>
</evidence>
<feature type="domain" description="Nuclear receptor" evidence="11">
    <location>
        <begin position="80"/>
        <end position="117"/>
    </location>
</feature>
<evidence type="ECO:0000256" key="7">
    <source>
        <dbReference type="ARBA" id="ARBA00023163"/>
    </source>
</evidence>
<dbReference type="Gene3D" id="3.30.50.10">
    <property type="entry name" value="Erythroid Transcription Factor GATA-1, subunit A"/>
    <property type="match status" value="1"/>
</dbReference>
<keyword evidence="3" id="KW-0863">Zinc-finger</keyword>
<keyword evidence="9" id="KW-0539">Nucleus</keyword>
<evidence type="ECO:0000256" key="3">
    <source>
        <dbReference type="ARBA" id="ARBA00022771"/>
    </source>
</evidence>
<evidence type="ECO:0000256" key="4">
    <source>
        <dbReference type="ARBA" id="ARBA00022833"/>
    </source>
</evidence>
<dbReference type="GO" id="GO:0008270">
    <property type="term" value="F:zinc ion binding"/>
    <property type="evidence" value="ECO:0007669"/>
    <property type="project" value="UniProtKB-KW"/>
</dbReference>
<keyword evidence="2" id="KW-0479">Metal-binding</keyword>
<reference evidence="12" key="1">
    <citation type="submission" date="2020-11" db="EMBL/GenBank/DDBJ databases">
        <authorList>
            <person name="Tran Van P."/>
        </authorList>
    </citation>
    <scope>NUCLEOTIDE SEQUENCE</scope>
</reference>
<proteinExistence type="predicted"/>
<feature type="compositionally biased region" description="Polar residues" evidence="10">
    <location>
        <begin position="17"/>
        <end position="48"/>
    </location>
</feature>
<keyword evidence="7" id="KW-0804">Transcription</keyword>
<dbReference type="Pfam" id="PF00105">
    <property type="entry name" value="zf-C4"/>
    <property type="match status" value="1"/>
</dbReference>